<dbReference type="InterPro" id="IPR005625">
    <property type="entry name" value="PepSY-ass_TM"/>
</dbReference>
<sequence length="200" mass="23035">MRTLHKILGLFMLLPFIAWAITGIFFYFKPGYQEAYQPLFIQHYLLNKNITLPEQHDWLAIKQVKTILGDHLLIKNAQGWQQLNPETFQPLDSISKEKITILVNDAIKNNPSRYGEIVTVNGYEILTSTDVRINLNWEQLSLRQQGKDTDFINTIYDIHYLRWTGIKSLDQILGVIGLLLVVLLAGIGTYLTFKGDSSKR</sequence>
<reference evidence="3" key="1">
    <citation type="journal article" date="2019" name="Int. J. Syst. Evol. Microbiol.">
        <title>The Global Catalogue of Microorganisms (GCM) 10K type strain sequencing project: providing services to taxonomists for standard genome sequencing and annotation.</title>
        <authorList>
            <consortium name="The Broad Institute Genomics Platform"/>
            <consortium name="The Broad Institute Genome Sequencing Center for Infectious Disease"/>
            <person name="Wu L."/>
            <person name="Ma J."/>
        </authorList>
    </citation>
    <scope>NUCLEOTIDE SEQUENCE [LARGE SCALE GENOMIC DNA]</scope>
    <source>
        <strain evidence="3">CGMCC 1.15922</strain>
    </source>
</reference>
<evidence type="ECO:0000313" key="2">
    <source>
        <dbReference type="EMBL" id="GHE97397.1"/>
    </source>
</evidence>
<dbReference type="RefSeq" id="WP_189378942.1">
    <property type="nucleotide sequence ID" value="NZ_BNAH01000012.1"/>
</dbReference>
<keyword evidence="1" id="KW-0812">Transmembrane</keyword>
<accession>A0ABQ3J2L0</accession>
<feature type="transmembrane region" description="Helical" evidence="1">
    <location>
        <begin position="172"/>
        <end position="193"/>
    </location>
</feature>
<keyword evidence="1" id="KW-0472">Membrane</keyword>
<protein>
    <recommendedName>
        <fullName evidence="4">PepSY domain-containing protein</fullName>
    </recommendedName>
</protein>
<evidence type="ECO:0000313" key="3">
    <source>
        <dbReference type="Proteomes" id="UP000626370"/>
    </source>
</evidence>
<dbReference type="Pfam" id="PF03929">
    <property type="entry name" value="PepSY_TM"/>
    <property type="match status" value="1"/>
</dbReference>
<evidence type="ECO:0000256" key="1">
    <source>
        <dbReference type="SAM" id="Phobius"/>
    </source>
</evidence>
<evidence type="ECO:0008006" key="4">
    <source>
        <dbReference type="Google" id="ProtNLM"/>
    </source>
</evidence>
<comment type="caution">
    <text evidence="2">The sequence shown here is derived from an EMBL/GenBank/DDBJ whole genome shotgun (WGS) entry which is preliminary data.</text>
</comment>
<name>A0ABQ3J2L0_9GAMM</name>
<keyword evidence="1" id="KW-1133">Transmembrane helix</keyword>
<keyword evidence="3" id="KW-1185">Reference proteome</keyword>
<feature type="transmembrane region" description="Helical" evidence="1">
    <location>
        <begin position="7"/>
        <end position="28"/>
    </location>
</feature>
<dbReference type="EMBL" id="BNAH01000012">
    <property type="protein sequence ID" value="GHE97397.1"/>
    <property type="molecule type" value="Genomic_DNA"/>
</dbReference>
<organism evidence="2 3">
    <name type="scientific">Thalassotalea profundi</name>
    <dbReference type="NCBI Taxonomy" id="2036687"/>
    <lineage>
        <taxon>Bacteria</taxon>
        <taxon>Pseudomonadati</taxon>
        <taxon>Pseudomonadota</taxon>
        <taxon>Gammaproteobacteria</taxon>
        <taxon>Alteromonadales</taxon>
        <taxon>Colwelliaceae</taxon>
        <taxon>Thalassotalea</taxon>
    </lineage>
</organism>
<proteinExistence type="predicted"/>
<gene>
    <name evidence="2" type="ORF">GCM10011501_28700</name>
</gene>
<dbReference type="Proteomes" id="UP000626370">
    <property type="component" value="Unassembled WGS sequence"/>
</dbReference>